<dbReference type="Proteomes" id="UP000093309">
    <property type="component" value="Unassembled WGS sequence"/>
</dbReference>
<dbReference type="GO" id="GO:0046872">
    <property type="term" value="F:metal ion binding"/>
    <property type="evidence" value="ECO:0007669"/>
    <property type="project" value="InterPro"/>
</dbReference>
<organism evidence="3 4">
    <name type="scientific">Paenibacillus pectinilyticus</name>
    <dbReference type="NCBI Taxonomy" id="512399"/>
    <lineage>
        <taxon>Bacteria</taxon>
        <taxon>Bacillati</taxon>
        <taxon>Bacillota</taxon>
        <taxon>Bacilli</taxon>
        <taxon>Bacillales</taxon>
        <taxon>Paenibacillaceae</taxon>
        <taxon>Paenibacillus</taxon>
    </lineage>
</organism>
<dbReference type="AlphaFoldDB" id="A0A1C0ZWA2"/>
<keyword evidence="1" id="KW-0067">ATP-binding</keyword>
<sequence>MSSLSTSKWTKHKILHRSEKLRAHLPETDWLSVNSFWRMLNKHGQVIIKPTGSYGGNGVIRIKTVDSSTYEIQDGARIRSYSGQAEVTAFIKKKISKNYIVQQRISLAAMNGRPFDLRVMVQRHPSSNWQVTGKLAKVAGRGFIVTNIRRSRGKVVPVEKAILHSELQHLSTSELLTRLNTVALRTAAKLGPSYRWVKTMGIDMAFDKQGHIWIIEVNFAPMLELFLRLPNKTAFHTMKTFHARRKSPK</sequence>
<accession>A0A1C0ZWA2</accession>
<comment type="caution">
    <text evidence="3">The sequence shown here is derived from an EMBL/GenBank/DDBJ whole genome shotgun (WGS) entry which is preliminary data.</text>
</comment>
<evidence type="ECO:0000259" key="2">
    <source>
        <dbReference type="PROSITE" id="PS50975"/>
    </source>
</evidence>
<keyword evidence="1" id="KW-0547">Nucleotide-binding</keyword>
<evidence type="ECO:0000313" key="3">
    <source>
        <dbReference type="EMBL" id="OCT12357.1"/>
    </source>
</evidence>
<feature type="domain" description="ATP-grasp" evidence="2">
    <location>
        <begin position="17"/>
        <end position="247"/>
    </location>
</feature>
<dbReference type="Gene3D" id="3.30.470.20">
    <property type="entry name" value="ATP-grasp fold, B domain"/>
    <property type="match status" value="1"/>
</dbReference>
<evidence type="ECO:0000256" key="1">
    <source>
        <dbReference type="PROSITE-ProRule" id="PRU00409"/>
    </source>
</evidence>
<dbReference type="STRING" id="512399.A8709_31510"/>
<proteinExistence type="predicted"/>
<reference evidence="4" key="1">
    <citation type="submission" date="2016-05" db="EMBL/GenBank/DDBJ databases">
        <title>Paenibacillus oryzae. sp. nov., isolated from the rice root.</title>
        <authorList>
            <person name="Zhang J."/>
            <person name="Zhang X."/>
        </authorList>
    </citation>
    <scope>NUCLEOTIDE SEQUENCE [LARGE SCALE GENOMIC DNA]</scope>
    <source>
        <strain evidence="4">KCTC13222</strain>
    </source>
</reference>
<dbReference type="PROSITE" id="PS50975">
    <property type="entry name" value="ATP_GRASP"/>
    <property type="match status" value="1"/>
</dbReference>
<dbReference type="InterPro" id="IPR026838">
    <property type="entry name" value="YheC/D"/>
</dbReference>
<dbReference type="RefSeq" id="WP_065856578.1">
    <property type="nucleotide sequence ID" value="NZ_LYPC01000027.1"/>
</dbReference>
<keyword evidence="4" id="KW-1185">Reference proteome</keyword>
<dbReference type="InterPro" id="IPR011761">
    <property type="entry name" value="ATP-grasp"/>
</dbReference>
<dbReference type="GO" id="GO:0005524">
    <property type="term" value="F:ATP binding"/>
    <property type="evidence" value="ECO:0007669"/>
    <property type="project" value="UniProtKB-UniRule"/>
</dbReference>
<gene>
    <name evidence="3" type="ORF">A8709_31510</name>
</gene>
<evidence type="ECO:0000313" key="4">
    <source>
        <dbReference type="Proteomes" id="UP000093309"/>
    </source>
</evidence>
<protein>
    <recommendedName>
        <fullName evidence="2">ATP-grasp domain-containing protein</fullName>
    </recommendedName>
</protein>
<dbReference type="EMBL" id="LYPC01000027">
    <property type="protein sequence ID" value="OCT12357.1"/>
    <property type="molecule type" value="Genomic_DNA"/>
</dbReference>
<dbReference type="OrthoDB" id="7869153at2"/>
<name>A0A1C0ZWA2_9BACL</name>
<dbReference type="SUPFAM" id="SSF56059">
    <property type="entry name" value="Glutathione synthetase ATP-binding domain-like"/>
    <property type="match status" value="1"/>
</dbReference>
<dbReference type="Pfam" id="PF14398">
    <property type="entry name" value="ATPgrasp_YheCD"/>
    <property type="match status" value="1"/>
</dbReference>